<dbReference type="EMBL" id="JAVDQK010000005">
    <property type="protein sequence ID" value="MDR6219021.1"/>
    <property type="molecule type" value="Genomic_DNA"/>
</dbReference>
<comment type="caution">
    <text evidence="2">The sequence shown here is derived from an EMBL/GenBank/DDBJ whole genome shotgun (WGS) entry which is preliminary data.</text>
</comment>
<dbReference type="AlphaFoldDB" id="A0AAE4BNS3"/>
<dbReference type="RefSeq" id="WP_309854035.1">
    <property type="nucleotide sequence ID" value="NZ_JAVDQJ010000004.1"/>
</dbReference>
<reference evidence="2" key="1">
    <citation type="submission" date="2023-07" db="EMBL/GenBank/DDBJ databases">
        <title>Sorghum-associated microbial communities from plants grown in Nebraska, USA.</title>
        <authorList>
            <person name="Schachtman D."/>
        </authorList>
    </citation>
    <scope>NUCLEOTIDE SEQUENCE</scope>
    <source>
        <strain evidence="2">BE330</strain>
    </source>
</reference>
<gene>
    <name evidence="2" type="ORF">J2Y00_002618</name>
</gene>
<evidence type="ECO:0000256" key="1">
    <source>
        <dbReference type="SAM" id="MobiDB-lite"/>
    </source>
</evidence>
<evidence type="ECO:0000313" key="3">
    <source>
        <dbReference type="Proteomes" id="UP001185331"/>
    </source>
</evidence>
<name>A0AAE4BNS3_9DEIO</name>
<feature type="region of interest" description="Disordered" evidence="1">
    <location>
        <begin position="1"/>
        <end position="24"/>
    </location>
</feature>
<proteinExistence type="predicted"/>
<sequence>MTLHQNLPLLPEGYERPAPPQATRASMTPARVQLDAGILPNTEQDLLFNTSDLPAQDRPYLLTARGELHSEDGPVACSGSLTLFALRSDGTHQVHVVMASGLAAILSSLRTVFLPDGQQERHHTVDFELRRGDVGPALLAPGTYRLPRYAVVEVYGDTLTVDVEPWSDLHVRIQDALSTDGIELLLDQPVGPDTPVHVAAERQQGLAGDRAVLWVRPAVDPEAQMQLGQRALHALLRAGLHVAWPLNPELPMLVQ</sequence>
<accession>A0AAE4BNS3</accession>
<protein>
    <submittedName>
        <fullName evidence="2">Uncharacterized protein</fullName>
    </submittedName>
</protein>
<organism evidence="2 3">
    <name type="scientific">Deinococcus soli</name>
    <name type="common">ex Cha et al. 2016</name>
    <dbReference type="NCBI Taxonomy" id="1309411"/>
    <lineage>
        <taxon>Bacteria</taxon>
        <taxon>Thermotogati</taxon>
        <taxon>Deinococcota</taxon>
        <taxon>Deinococci</taxon>
        <taxon>Deinococcales</taxon>
        <taxon>Deinococcaceae</taxon>
        <taxon>Deinococcus</taxon>
    </lineage>
</organism>
<dbReference type="Proteomes" id="UP001185331">
    <property type="component" value="Unassembled WGS sequence"/>
</dbReference>
<evidence type="ECO:0000313" key="2">
    <source>
        <dbReference type="EMBL" id="MDR6219021.1"/>
    </source>
</evidence>